<name>A0A9D4KZ00_DREPO</name>
<reference evidence="2" key="2">
    <citation type="submission" date="2020-11" db="EMBL/GenBank/DDBJ databases">
        <authorList>
            <person name="McCartney M.A."/>
            <person name="Auch B."/>
            <person name="Kono T."/>
            <person name="Mallez S."/>
            <person name="Becker A."/>
            <person name="Gohl D.M."/>
            <person name="Silverstein K.A.T."/>
            <person name="Koren S."/>
            <person name="Bechman K.B."/>
            <person name="Herman A."/>
            <person name="Abrahante J.E."/>
            <person name="Garbe J."/>
        </authorList>
    </citation>
    <scope>NUCLEOTIDE SEQUENCE</scope>
    <source>
        <strain evidence="2">Duluth1</strain>
        <tissue evidence="2">Whole animal</tissue>
    </source>
</reference>
<dbReference type="EMBL" id="JAIWYP010000003">
    <property type="protein sequence ID" value="KAH3848735.1"/>
    <property type="molecule type" value="Genomic_DNA"/>
</dbReference>
<evidence type="ECO:0000313" key="2">
    <source>
        <dbReference type="EMBL" id="KAH3848735.1"/>
    </source>
</evidence>
<reference evidence="2" key="1">
    <citation type="journal article" date="2019" name="bioRxiv">
        <title>The Genome of the Zebra Mussel, Dreissena polymorpha: A Resource for Invasive Species Research.</title>
        <authorList>
            <person name="McCartney M.A."/>
            <person name="Auch B."/>
            <person name="Kono T."/>
            <person name="Mallez S."/>
            <person name="Zhang Y."/>
            <person name="Obille A."/>
            <person name="Becker A."/>
            <person name="Abrahante J.E."/>
            <person name="Garbe J."/>
            <person name="Badalamenti J.P."/>
            <person name="Herman A."/>
            <person name="Mangelson H."/>
            <person name="Liachko I."/>
            <person name="Sullivan S."/>
            <person name="Sone E.D."/>
            <person name="Koren S."/>
            <person name="Silverstein K.A.T."/>
            <person name="Beckman K.B."/>
            <person name="Gohl D.M."/>
        </authorList>
    </citation>
    <scope>NUCLEOTIDE SEQUENCE</scope>
    <source>
        <strain evidence="2">Duluth1</strain>
        <tissue evidence="2">Whole animal</tissue>
    </source>
</reference>
<keyword evidence="1" id="KW-0732">Signal</keyword>
<protein>
    <submittedName>
        <fullName evidence="2">Uncharacterized protein</fullName>
    </submittedName>
</protein>
<evidence type="ECO:0000313" key="3">
    <source>
        <dbReference type="Proteomes" id="UP000828390"/>
    </source>
</evidence>
<organism evidence="2 3">
    <name type="scientific">Dreissena polymorpha</name>
    <name type="common">Zebra mussel</name>
    <name type="synonym">Mytilus polymorpha</name>
    <dbReference type="NCBI Taxonomy" id="45954"/>
    <lineage>
        <taxon>Eukaryota</taxon>
        <taxon>Metazoa</taxon>
        <taxon>Spiralia</taxon>
        <taxon>Lophotrochozoa</taxon>
        <taxon>Mollusca</taxon>
        <taxon>Bivalvia</taxon>
        <taxon>Autobranchia</taxon>
        <taxon>Heteroconchia</taxon>
        <taxon>Euheterodonta</taxon>
        <taxon>Imparidentia</taxon>
        <taxon>Neoheterodontei</taxon>
        <taxon>Myida</taxon>
        <taxon>Dreissenoidea</taxon>
        <taxon>Dreissenidae</taxon>
        <taxon>Dreissena</taxon>
    </lineage>
</organism>
<feature type="signal peptide" evidence="1">
    <location>
        <begin position="1"/>
        <end position="17"/>
    </location>
</feature>
<dbReference type="AlphaFoldDB" id="A0A9D4KZ00"/>
<keyword evidence="3" id="KW-1185">Reference proteome</keyword>
<accession>A0A9D4KZ00</accession>
<evidence type="ECO:0000256" key="1">
    <source>
        <dbReference type="SAM" id="SignalP"/>
    </source>
</evidence>
<gene>
    <name evidence="2" type="ORF">DPMN_091115</name>
</gene>
<comment type="caution">
    <text evidence="2">The sequence shown here is derived from an EMBL/GenBank/DDBJ whole genome shotgun (WGS) entry which is preliminary data.</text>
</comment>
<sequence length="56" mass="6637">MIARVIILVMAITEVYTEQILVNHGIQFSDPKPIHFVKNNWTHTFEFKIPDYNFDT</sequence>
<proteinExistence type="predicted"/>
<dbReference type="Proteomes" id="UP000828390">
    <property type="component" value="Unassembled WGS sequence"/>
</dbReference>
<feature type="chain" id="PRO_5038363051" evidence="1">
    <location>
        <begin position="18"/>
        <end position="56"/>
    </location>
</feature>